<dbReference type="EMBL" id="AMFJ01034436">
    <property type="protein sequence ID" value="EKD29363.1"/>
    <property type="molecule type" value="Genomic_DNA"/>
</dbReference>
<name>K1YAA4_9BACT</name>
<feature type="non-terminal residue" evidence="2">
    <location>
        <position position="1"/>
    </location>
</feature>
<sequence length="327" mass="37310">LERTVRLYGDSRKRRLKLEEQVFPIVQFNLSFFLYIMEETKNTEETLKIEQKSNYIELSEDSRSVGNIFNELSGELWELDFAEKNREQETEKKNPLLVAYAVSGYVFTFGIIITLLLTLDVFARLGEDNSLFVNLPICSYLSYGVDDYDNTDCKTLPMIFSDVSAEKEKLEKNIVGNLVLLVPKLMQSFNIVNSPKVQFIQEHTGDSRVSITEAMSRFLEIKNRTSYQWEDIECKTISVDEKGKISVSCQIYGWALIAPAGLMTKTSRETALSFLERLDDGKSGFQIASYPKTLDISEFNSTDGLKAVFSTQTSLNLNLQYLPANKM</sequence>
<keyword evidence="1" id="KW-0812">Transmembrane</keyword>
<accession>K1YAA4</accession>
<evidence type="ECO:0000313" key="2">
    <source>
        <dbReference type="EMBL" id="EKD29363.1"/>
    </source>
</evidence>
<comment type="caution">
    <text evidence="2">The sequence shown here is derived from an EMBL/GenBank/DDBJ whole genome shotgun (WGS) entry which is preliminary data.</text>
</comment>
<dbReference type="AlphaFoldDB" id="K1YAA4"/>
<gene>
    <name evidence="2" type="ORF">ACD_78C00436G0003</name>
</gene>
<evidence type="ECO:0000256" key="1">
    <source>
        <dbReference type="SAM" id="Phobius"/>
    </source>
</evidence>
<proteinExistence type="predicted"/>
<feature type="transmembrane region" description="Helical" evidence="1">
    <location>
        <begin position="97"/>
        <end position="119"/>
    </location>
</feature>
<protein>
    <submittedName>
        <fullName evidence="2">Uncharacterized protein</fullName>
    </submittedName>
</protein>
<keyword evidence="1" id="KW-1133">Transmembrane helix</keyword>
<keyword evidence="1" id="KW-0472">Membrane</keyword>
<reference evidence="2" key="1">
    <citation type="journal article" date="2012" name="Science">
        <title>Fermentation, hydrogen, and sulfur metabolism in multiple uncultivated bacterial phyla.</title>
        <authorList>
            <person name="Wrighton K.C."/>
            <person name="Thomas B.C."/>
            <person name="Sharon I."/>
            <person name="Miller C.S."/>
            <person name="Castelle C.J."/>
            <person name="VerBerkmoes N.C."/>
            <person name="Wilkins M.J."/>
            <person name="Hettich R.L."/>
            <person name="Lipton M.S."/>
            <person name="Williams K.H."/>
            <person name="Long P.E."/>
            <person name="Banfield J.F."/>
        </authorList>
    </citation>
    <scope>NUCLEOTIDE SEQUENCE [LARGE SCALE GENOMIC DNA]</scope>
</reference>
<organism evidence="2">
    <name type="scientific">uncultured bacterium</name>
    <name type="common">gcode 4</name>
    <dbReference type="NCBI Taxonomy" id="1234023"/>
    <lineage>
        <taxon>Bacteria</taxon>
        <taxon>environmental samples</taxon>
    </lineage>
</organism>